<dbReference type="AlphaFoldDB" id="A0A9J6BKI1"/>
<accession>A0A9J6BKI1</accession>
<name>A0A9J6BKI1_POLVA</name>
<dbReference type="EMBL" id="JADBJN010000003">
    <property type="protein sequence ID" value="KAG5670232.1"/>
    <property type="molecule type" value="Genomic_DNA"/>
</dbReference>
<feature type="coiled-coil region" evidence="1">
    <location>
        <begin position="249"/>
        <end position="276"/>
    </location>
</feature>
<evidence type="ECO:0000313" key="3">
    <source>
        <dbReference type="EMBL" id="KAG5670232.1"/>
    </source>
</evidence>
<evidence type="ECO:0000256" key="2">
    <source>
        <dbReference type="SAM" id="SignalP"/>
    </source>
</evidence>
<organism evidence="3 4">
    <name type="scientific">Polypedilum vanderplanki</name>
    <name type="common">Sleeping chironomid midge</name>
    <dbReference type="NCBI Taxonomy" id="319348"/>
    <lineage>
        <taxon>Eukaryota</taxon>
        <taxon>Metazoa</taxon>
        <taxon>Ecdysozoa</taxon>
        <taxon>Arthropoda</taxon>
        <taxon>Hexapoda</taxon>
        <taxon>Insecta</taxon>
        <taxon>Pterygota</taxon>
        <taxon>Neoptera</taxon>
        <taxon>Endopterygota</taxon>
        <taxon>Diptera</taxon>
        <taxon>Nematocera</taxon>
        <taxon>Chironomoidea</taxon>
        <taxon>Chironomidae</taxon>
        <taxon>Chironominae</taxon>
        <taxon>Polypedilum</taxon>
        <taxon>Polypedilum</taxon>
    </lineage>
</organism>
<keyword evidence="1" id="KW-0175">Coiled coil</keyword>
<protein>
    <submittedName>
        <fullName evidence="3">Uncharacterized protein</fullName>
    </submittedName>
</protein>
<gene>
    <name evidence="3" type="ORF">PVAND_000509</name>
</gene>
<dbReference type="SUPFAM" id="SSF52058">
    <property type="entry name" value="L domain-like"/>
    <property type="match status" value="1"/>
</dbReference>
<dbReference type="Proteomes" id="UP001107558">
    <property type="component" value="Chromosome 3"/>
</dbReference>
<feature type="signal peptide" evidence="2">
    <location>
        <begin position="1"/>
        <end position="21"/>
    </location>
</feature>
<comment type="caution">
    <text evidence="3">The sequence shown here is derived from an EMBL/GenBank/DDBJ whole genome shotgun (WGS) entry which is preliminary data.</text>
</comment>
<dbReference type="InterPro" id="IPR032675">
    <property type="entry name" value="LRR_dom_sf"/>
</dbReference>
<keyword evidence="4" id="KW-1185">Reference proteome</keyword>
<evidence type="ECO:0000256" key="1">
    <source>
        <dbReference type="SAM" id="Coils"/>
    </source>
</evidence>
<evidence type="ECO:0000313" key="4">
    <source>
        <dbReference type="Proteomes" id="UP001107558"/>
    </source>
</evidence>
<sequence>MKFKIWFTILLSLQIFDFSKSFTVNCNFRMQSLTVIGSVYECLTTNIPLTSGEVITNVTGTHLSGMSSSNVTAVYIQGNYTLTFFPRNFSNFFPNIKAMTVYYTAIETLYGDEFDEFPLFEYIWWNLSPLSTISSRLFENNPKMVQIDFDRNQLERVGYNLFTQFNVTQLRRLCFHTNPCINSATATTQANIINVISTLRQNCTYEAPITTTIRPPLTCSDDTIENFVCDLKDSMTEVQDDLLIKDDEIAKLKADLVAVKNELGETKNELGETRAELTIVQSTLKWVKSELEWLFNHHCMCDIKIF</sequence>
<reference evidence="3" key="1">
    <citation type="submission" date="2021-03" db="EMBL/GenBank/DDBJ databases">
        <title>Chromosome level genome of the anhydrobiotic midge Polypedilum vanderplanki.</title>
        <authorList>
            <person name="Yoshida Y."/>
            <person name="Kikawada T."/>
            <person name="Gusev O."/>
        </authorList>
    </citation>
    <scope>NUCLEOTIDE SEQUENCE</scope>
    <source>
        <strain evidence="3">NIAS01</strain>
        <tissue evidence="3">Whole body or cell culture</tissue>
    </source>
</reference>
<proteinExistence type="predicted"/>
<dbReference type="Gene3D" id="3.80.10.10">
    <property type="entry name" value="Ribonuclease Inhibitor"/>
    <property type="match status" value="1"/>
</dbReference>
<keyword evidence="2" id="KW-0732">Signal</keyword>
<feature type="chain" id="PRO_5039919438" evidence="2">
    <location>
        <begin position="22"/>
        <end position="306"/>
    </location>
</feature>